<keyword evidence="5" id="KW-0472">Membrane</keyword>
<keyword evidence="3" id="KW-1015">Disulfide bond</keyword>
<feature type="region of interest" description="Disordered" evidence="4">
    <location>
        <begin position="1"/>
        <end position="21"/>
    </location>
</feature>
<keyword evidence="1" id="KW-0646">Protease inhibitor</keyword>
<evidence type="ECO:0000256" key="2">
    <source>
        <dbReference type="ARBA" id="ARBA00022900"/>
    </source>
</evidence>
<evidence type="ECO:0000256" key="3">
    <source>
        <dbReference type="ARBA" id="ARBA00023157"/>
    </source>
</evidence>
<evidence type="ECO:0000313" key="7">
    <source>
        <dbReference type="EMBL" id="AEO33450.1"/>
    </source>
</evidence>
<dbReference type="AlphaFoldDB" id="G3MIY2"/>
<dbReference type="Gene3D" id="4.10.410.10">
    <property type="entry name" value="Pancreatic trypsin inhibitor Kunitz domain"/>
    <property type="match status" value="1"/>
</dbReference>
<dbReference type="GO" id="GO:0004867">
    <property type="term" value="F:serine-type endopeptidase inhibitor activity"/>
    <property type="evidence" value="ECO:0007669"/>
    <property type="project" value="UniProtKB-KW"/>
</dbReference>
<keyword evidence="5" id="KW-1133">Transmembrane helix</keyword>
<evidence type="ECO:0000256" key="1">
    <source>
        <dbReference type="ARBA" id="ARBA00022690"/>
    </source>
</evidence>
<dbReference type="EMBL" id="JO841833">
    <property type="protein sequence ID" value="AEO33450.1"/>
    <property type="molecule type" value="mRNA"/>
</dbReference>
<dbReference type="GO" id="GO:0005615">
    <property type="term" value="C:extracellular space"/>
    <property type="evidence" value="ECO:0007669"/>
    <property type="project" value="TreeGrafter"/>
</dbReference>
<keyword evidence="2" id="KW-0722">Serine protease inhibitor</keyword>
<dbReference type="PROSITE" id="PS00280">
    <property type="entry name" value="BPTI_KUNITZ_1"/>
    <property type="match status" value="1"/>
</dbReference>
<reference evidence="7" key="1">
    <citation type="journal article" date="2011" name="PLoS ONE">
        <title>A deep insight into the sialotranscriptome of the gulf coast tick, Amblyomma maculatum.</title>
        <authorList>
            <person name="Karim S."/>
            <person name="Singh P."/>
            <person name="Ribeiro J.M."/>
        </authorList>
    </citation>
    <scope>NUCLEOTIDE SEQUENCE</scope>
    <source>
        <tissue evidence="7">Salivary gland</tissue>
    </source>
</reference>
<dbReference type="CDD" id="cd00109">
    <property type="entry name" value="Kunitz-type"/>
    <property type="match status" value="1"/>
</dbReference>
<dbReference type="Pfam" id="PF00014">
    <property type="entry name" value="Kunitz_BPTI"/>
    <property type="match status" value="1"/>
</dbReference>
<dbReference type="InterPro" id="IPR050098">
    <property type="entry name" value="TFPI/VKTCI-like"/>
</dbReference>
<dbReference type="PANTHER" id="PTHR10083:SF374">
    <property type="entry name" value="BPTI_KUNITZ INHIBITOR DOMAIN-CONTAINING PROTEIN"/>
    <property type="match status" value="1"/>
</dbReference>
<dbReference type="PROSITE" id="PS50279">
    <property type="entry name" value="BPTI_KUNITZ_2"/>
    <property type="match status" value="1"/>
</dbReference>
<feature type="compositionally biased region" description="Polar residues" evidence="4">
    <location>
        <begin position="1"/>
        <end position="11"/>
    </location>
</feature>
<evidence type="ECO:0000259" key="6">
    <source>
        <dbReference type="PROSITE" id="PS50279"/>
    </source>
</evidence>
<dbReference type="InterPro" id="IPR036880">
    <property type="entry name" value="Kunitz_BPTI_sf"/>
</dbReference>
<feature type="transmembrane region" description="Helical" evidence="5">
    <location>
        <begin position="55"/>
        <end position="74"/>
    </location>
</feature>
<protein>
    <recommendedName>
        <fullName evidence="6">BPTI/Kunitz inhibitor domain-containing protein</fullName>
    </recommendedName>
</protein>
<proteinExistence type="evidence at transcript level"/>
<dbReference type="PANTHER" id="PTHR10083">
    <property type="entry name" value="KUNITZ-TYPE PROTEASE INHIBITOR-RELATED"/>
    <property type="match status" value="1"/>
</dbReference>
<feature type="domain" description="BPTI/Kunitz inhibitor" evidence="6">
    <location>
        <begin position="82"/>
        <end position="132"/>
    </location>
</feature>
<organism evidence="7">
    <name type="scientific">Amblyomma maculatum</name>
    <name type="common">Gulf Coast tick</name>
    <dbReference type="NCBI Taxonomy" id="34609"/>
    <lineage>
        <taxon>Eukaryota</taxon>
        <taxon>Metazoa</taxon>
        <taxon>Ecdysozoa</taxon>
        <taxon>Arthropoda</taxon>
        <taxon>Chelicerata</taxon>
        <taxon>Arachnida</taxon>
        <taxon>Acari</taxon>
        <taxon>Parasitiformes</taxon>
        <taxon>Ixodida</taxon>
        <taxon>Ixodoidea</taxon>
        <taxon>Ixodidae</taxon>
        <taxon>Amblyomminae</taxon>
        <taxon>Amblyomma</taxon>
    </lineage>
</organism>
<evidence type="ECO:0000256" key="4">
    <source>
        <dbReference type="SAM" id="MobiDB-lite"/>
    </source>
</evidence>
<dbReference type="InterPro" id="IPR002223">
    <property type="entry name" value="Kunitz_BPTI"/>
</dbReference>
<dbReference type="SMART" id="SM00131">
    <property type="entry name" value="KU"/>
    <property type="match status" value="1"/>
</dbReference>
<keyword evidence="5" id="KW-0812">Transmembrane</keyword>
<dbReference type="InterPro" id="IPR020901">
    <property type="entry name" value="Prtase_inh_Kunz-CS"/>
</dbReference>
<feature type="non-terminal residue" evidence="7">
    <location>
        <position position="1"/>
    </location>
</feature>
<accession>G3MIY2</accession>
<name>G3MIY2_AMBMU</name>
<sequence length="182" mass="20891">ETSPQRSNRLTSRPDVNAENRGITPRLSQTAFATNRRLLRKGLIEIELQNKCHGIFSLSLAMTMSLVLLFTIGAEKFKHPDCGKAPERGRCRASIERWFYNMTSERCEIFSWGGCDEKPNNYETCITCMQNCSCDDTTNFTSLELLCKTIEKELDDEYNELFGPIEDNYNNSTSWDESSEEE</sequence>
<dbReference type="SUPFAM" id="SSF57362">
    <property type="entry name" value="BPTI-like"/>
    <property type="match status" value="1"/>
</dbReference>
<evidence type="ECO:0000256" key="5">
    <source>
        <dbReference type="SAM" id="Phobius"/>
    </source>
</evidence>